<sequence length="449" mass="48922">MRVPLQEILITVSSTTYSNPDTHQQQSPLHEVTHHETSAAPLVEKCGPTTAKIVCVRNYSAVLPGNFSRAPPPDSINPLDQASYAQTHVPDDPSWSLLRDADFIVYDRDRGLSILGDAPTSEYKFDIEPLFHDATVYDPYTNEVWFSELSGGEITQKVIDLGDEGKGVHRKKADPPLYSPVGGIYRNGLFYFCVGGSSDEVEGPDGTVARPGLYTLNATSGESKVLLNNYFGYWFSTCNDLAMDGEGNIWFTDDDYSFGNGVSPHHPVLAPAIYRFNPRTGSVRIVDQHLKQPNGIAFSPDFKTLYVADSGAETVPDHAPAVGQVIYNPYNVTDPHVVWAFDVIHGGLALGNARPFHLTHKWLPDGVRVADNGYVLIGVGDGIDVVDPAGDLVIKIQTPFTAVGNTWSGKGSKDLWITGVGGVQKVHLNLPGGRVNGWPAHLLEDEEDL</sequence>
<comment type="caution">
    <text evidence="2">The sequence shown here is derived from an EMBL/GenBank/DDBJ whole genome shotgun (WGS) entry which is preliminary data.</text>
</comment>
<keyword evidence="3" id="KW-1185">Reference proteome</keyword>
<proteinExistence type="predicted"/>
<dbReference type="EMBL" id="MU853606">
    <property type="protein sequence ID" value="KAK4141752.1"/>
    <property type="molecule type" value="Genomic_DNA"/>
</dbReference>
<reference evidence="2" key="1">
    <citation type="journal article" date="2023" name="Mol. Phylogenet. Evol.">
        <title>Genome-scale phylogeny and comparative genomics of the fungal order Sordariales.</title>
        <authorList>
            <person name="Hensen N."/>
            <person name="Bonometti L."/>
            <person name="Westerberg I."/>
            <person name="Brannstrom I.O."/>
            <person name="Guillou S."/>
            <person name="Cros-Aarteil S."/>
            <person name="Calhoun S."/>
            <person name="Haridas S."/>
            <person name="Kuo A."/>
            <person name="Mondo S."/>
            <person name="Pangilinan J."/>
            <person name="Riley R."/>
            <person name="LaButti K."/>
            <person name="Andreopoulos B."/>
            <person name="Lipzen A."/>
            <person name="Chen C."/>
            <person name="Yan M."/>
            <person name="Daum C."/>
            <person name="Ng V."/>
            <person name="Clum A."/>
            <person name="Steindorff A."/>
            <person name="Ohm R.A."/>
            <person name="Martin F."/>
            <person name="Silar P."/>
            <person name="Natvig D.O."/>
            <person name="Lalanne C."/>
            <person name="Gautier V."/>
            <person name="Ament-Velasquez S.L."/>
            <person name="Kruys A."/>
            <person name="Hutchinson M.I."/>
            <person name="Powell A.J."/>
            <person name="Barry K."/>
            <person name="Miller A.N."/>
            <person name="Grigoriev I.V."/>
            <person name="Debuchy R."/>
            <person name="Gladieux P."/>
            <person name="Hiltunen Thoren M."/>
            <person name="Johannesson H."/>
        </authorList>
    </citation>
    <scope>NUCLEOTIDE SEQUENCE</scope>
    <source>
        <strain evidence="2">CBS 141.50</strain>
    </source>
</reference>
<dbReference type="Proteomes" id="UP001302676">
    <property type="component" value="Unassembled WGS sequence"/>
</dbReference>
<organism evidence="2 3">
    <name type="scientific">Dichotomopilus funicola</name>
    <dbReference type="NCBI Taxonomy" id="1934379"/>
    <lineage>
        <taxon>Eukaryota</taxon>
        <taxon>Fungi</taxon>
        <taxon>Dikarya</taxon>
        <taxon>Ascomycota</taxon>
        <taxon>Pezizomycotina</taxon>
        <taxon>Sordariomycetes</taxon>
        <taxon>Sordariomycetidae</taxon>
        <taxon>Sordariales</taxon>
        <taxon>Chaetomiaceae</taxon>
        <taxon>Dichotomopilus</taxon>
    </lineage>
</organism>
<dbReference type="InterPro" id="IPR011042">
    <property type="entry name" value="6-blade_b-propeller_TolB-like"/>
</dbReference>
<feature type="domain" description="SMP-30/Gluconolactonase/LRE-like region" evidence="1">
    <location>
        <begin position="333"/>
        <end position="418"/>
    </location>
</feature>
<feature type="domain" description="SMP-30/Gluconolactonase/LRE-like region" evidence="1">
    <location>
        <begin position="135"/>
        <end position="315"/>
    </location>
</feature>
<protein>
    <submittedName>
        <fullName evidence="2">Lactonohydrolase</fullName>
    </submittedName>
</protein>
<dbReference type="Pfam" id="PF08450">
    <property type="entry name" value="SGL"/>
    <property type="match status" value="2"/>
</dbReference>
<dbReference type="Gene3D" id="2.120.10.30">
    <property type="entry name" value="TolB, C-terminal domain"/>
    <property type="match status" value="1"/>
</dbReference>
<dbReference type="AlphaFoldDB" id="A0AAN6UYV8"/>
<evidence type="ECO:0000259" key="1">
    <source>
        <dbReference type="Pfam" id="PF08450"/>
    </source>
</evidence>
<name>A0AAN6UYV8_9PEZI</name>
<evidence type="ECO:0000313" key="3">
    <source>
        <dbReference type="Proteomes" id="UP001302676"/>
    </source>
</evidence>
<evidence type="ECO:0000313" key="2">
    <source>
        <dbReference type="EMBL" id="KAK4141752.1"/>
    </source>
</evidence>
<dbReference type="PANTHER" id="PTHR47064:SF2">
    <property type="entry name" value="SMP-30_GLUCONOLACTONASE_LRE-LIKE REGION DOMAIN-CONTAINING PROTEIN-RELATED"/>
    <property type="match status" value="1"/>
</dbReference>
<dbReference type="InterPro" id="IPR052988">
    <property type="entry name" value="Oryzine_lactonohydrolase"/>
</dbReference>
<dbReference type="SUPFAM" id="SSF63829">
    <property type="entry name" value="Calcium-dependent phosphotriesterase"/>
    <property type="match status" value="1"/>
</dbReference>
<dbReference type="PANTHER" id="PTHR47064">
    <property type="entry name" value="PUTATIVE (AFU_ORTHOLOGUE AFUA_1G08990)-RELATED"/>
    <property type="match status" value="1"/>
</dbReference>
<dbReference type="GeneID" id="87814474"/>
<gene>
    <name evidence="2" type="ORF">C8A04DRAFT_13811</name>
</gene>
<accession>A0AAN6UYV8</accession>
<dbReference type="RefSeq" id="XP_062635123.1">
    <property type="nucleotide sequence ID" value="XM_062777861.1"/>
</dbReference>
<reference evidence="2" key="2">
    <citation type="submission" date="2023-05" db="EMBL/GenBank/DDBJ databases">
        <authorList>
            <consortium name="Lawrence Berkeley National Laboratory"/>
            <person name="Steindorff A."/>
            <person name="Hensen N."/>
            <person name="Bonometti L."/>
            <person name="Westerberg I."/>
            <person name="Brannstrom I.O."/>
            <person name="Guillou S."/>
            <person name="Cros-Aarteil S."/>
            <person name="Calhoun S."/>
            <person name="Haridas S."/>
            <person name="Kuo A."/>
            <person name="Mondo S."/>
            <person name="Pangilinan J."/>
            <person name="Riley R."/>
            <person name="Labutti K."/>
            <person name="Andreopoulos B."/>
            <person name="Lipzen A."/>
            <person name="Chen C."/>
            <person name="Yanf M."/>
            <person name="Daum C."/>
            <person name="Ng V."/>
            <person name="Clum A."/>
            <person name="Ohm R."/>
            <person name="Martin F."/>
            <person name="Silar P."/>
            <person name="Natvig D."/>
            <person name="Lalanne C."/>
            <person name="Gautier V."/>
            <person name="Ament-Velasquez S.L."/>
            <person name="Kruys A."/>
            <person name="Hutchinson M.I."/>
            <person name="Powell A.J."/>
            <person name="Barry K."/>
            <person name="Miller A.N."/>
            <person name="Grigoriev I.V."/>
            <person name="Debuchy R."/>
            <person name="Gladieux P."/>
            <person name="Thoren M.H."/>
            <person name="Johannesson H."/>
        </authorList>
    </citation>
    <scope>NUCLEOTIDE SEQUENCE</scope>
    <source>
        <strain evidence="2">CBS 141.50</strain>
    </source>
</reference>
<dbReference type="InterPro" id="IPR013658">
    <property type="entry name" value="SGL"/>
</dbReference>